<evidence type="ECO:0000313" key="2">
    <source>
        <dbReference type="Proteomes" id="UP001217089"/>
    </source>
</evidence>
<sequence>MLSYRLCRCLSYGDELDDIQKDFGDWKLMFYPEFATIVNIYKYNDRLESYNALNPINFMEGPQTDPNNYVGGIPFDTEGDFVNYLNRLSQIPRQNKRIDHCFGLPWNK</sequence>
<proteinExistence type="predicted"/>
<protein>
    <submittedName>
        <fullName evidence="1">Uncharacterized protein</fullName>
    </submittedName>
</protein>
<dbReference type="Proteomes" id="UP001217089">
    <property type="component" value="Unassembled WGS sequence"/>
</dbReference>
<gene>
    <name evidence="1" type="ORF">KUTeg_012278</name>
</gene>
<comment type="caution">
    <text evidence="1">The sequence shown here is derived from an EMBL/GenBank/DDBJ whole genome shotgun (WGS) entry which is preliminary data.</text>
</comment>
<evidence type="ECO:0000313" key="1">
    <source>
        <dbReference type="EMBL" id="KAJ8310413.1"/>
    </source>
</evidence>
<name>A0ABQ9EZ39_TEGGR</name>
<dbReference type="EMBL" id="JARBDR010000640">
    <property type="protein sequence ID" value="KAJ8310413.1"/>
    <property type="molecule type" value="Genomic_DNA"/>
</dbReference>
<keyword evidence="2" id="KW-1185">Reference proteome</keyword>
<accession>A0ABQ9EZ39</accession>
<reference evidence="1 2" key="1">
    <citation type="submission" date="2022-12" db="EMBL/GenBank/DDBJ databases">
        <title>Chromosome-level genome of Tegillarca granosa.</title>
        <authorList>
            <person name="Kim J."/>
        </authorList>
    </citation>
    <scope>NUCLEOTIDE SEQUENCE [LARGE SCALE GENOMIC DNA]</scope>
    <source>
        <strain evidence="1">Teg-2019</strain>
        <tissue evidence="1">Adductor muscle</tissue>
    </source>
</reference>
<organism evidence="1 2">
    <name type="scientific">Tegillarca granosa</name>
    <name type="common">Malaysian cockle</name>
    <name type="synonym">Anadara granosa</name>
    <dbReference type="NCBI Taxonomy" id="220873"/>
    <lineage>
        <taxon>Eukaryota</taxon>
        <taxon>Metazoa</taxon>
        <taxon>Spiralia</taxon>
        <taxon>Lophotrochozoa</taxon>
        <taxon>Mollusca</taxon>
        <taxon>Bivalvia</taxon>
        <taxon>Autobranchia</taxon>
        <taxon>Pteriomorphia</taxon>
        <taxon>Arcoida</taxon>
        <taxon>Arcoidea</taxon>
        <taxon>Arcidae</taxon>
        <taxon>Tegillarca</taxon>
    </lineage>
</organism>